<reference evidence="4 5" key="1">
    <citation type="submission" date="2023-05" db="EMBL/GenBank/DDBJ databases">
        <title>B98-5 Cell Line De Novo Hybrid Assembly: An Optical Mapping Approach.</title>
        <authorList>
            <person name="Kananen K."/>
            <person name="Auerbach J.A."/>
            <person name="Kautto E."/>
            <person name="Blachly J.S."/>
        </authorList>
    </citation>
    <scope>NUCLEOTIDE SEQUENCE [LARGE SCALE GENOMIC DNA]</scope>
    <source>
        <strain evidence="4">B95-8</strain>
        <tissue evidence="4">Cell line</tissue>
    </source>
</reference>
<dbReference type="SUPFAM" id="SSF50044">
    <property type="entry name" value="SH3-domain"/>
    <property type="match status" value="1"/>
</dbReference>
<dbReference type="EMBL" id="JASSZA010000004">
    <property type="protein sequence ID" value="KAK2113816.1"/>
    <property type="molecule type" value="Genomic_DNA"/>
</dbReference>
<keyword evidence="1 2" id="KW-0728">SH3 domain</keyword>
<dbReference type="SMART" id="SM00326">
    <property type="entry name" value="SH3"/>
    <property type="match status" value="1"/>
</dbReference>
<accession>A0ABQ9VWP5</accession>
<dbReference type="Proteomes" id="UP001266305">
    <property type="component" value="Unassembled WGS sequence"/>
</dbReference>
<dbReference type="PANTHER" id="PTHR14167">
    <property type="entry name" value="SH3 DOMAIN-CONTAINING"/>
    <property type="match status" value="1"/>
</dbReference>
<dbReference type="InterPro" id="IPR035775">
    <property type="entry name" value="CD2AP_SH3_1"/>
</dbReference>
<dbReference type="PRINTS" id="PR00452">
    <property type="entry name" value="SH3DOMAIN"/>
</dbReference>
<evidence type="ECO:0000259" key="3">
    <source>
        <dbReference type="PROSITE" id="PS50002"/>
    </source>
</evidence>
<proteinExistence type="predicted"/>
<feature type="domain" description="SH3" evidence="3">
    <location>
        <begin position="4"/>
        <end position="64"/>
    </location>
</feature>
<dbReference type="Gene3D" id="2.30.30.40">
    <property type="entry name" value="SH3 Domains"/>
    <property type="match status" value="1"/>
</dbReference>
<dbReference type="InterPro" id="IPR036028">
    <property type="entry name" value="SH3-like_dom_sf"/>
</dbReference>
<sequence>MNGDMAIDYIVEYDYDAVHDDELTIRVGEIIRNVKKLQEEGWLEGELNGRRGMFPDNFVKAKVENKDLFVGVTLIQYQCLSWFL</sequence>
<gene>
    <name evidence="4" type="primary">CD2AP_1</name>
    <name evidence="4" type="ORF">P7K49_008082</name>
</gene>
<organism evidence="4 5">
    <name type="scientific">Saguinus oedipus</name>
    <name type="common">Cotton-top tamarin</name>
    <name type="synonym">Oedipomidas oedipus</name>
    <dbReference type="NCBI Taxonomy" id="9490"/>
    <lineage>
        <taxon>Eukaryota</taxon>
        <taxon>Metazoa</taxon>
        <taxon>Chordata</taxon>
        <taxon>Craniata</taxon>
        <taxon>Vertebrata</taxon>
        <taxon>Euteleostomi</taxon>
        <taxon>Mammalia</taxon>
        <taxon>Eutheria</taxon>
        <taxon>Euarchontoglires</taxon>
        <taxon>Primates</taxon>
        <taxon>Haplorrhini</taxon>
        <taxon>Platyrrhini</taxon>
        <taxon>Cebidae</taxon>
        <taxon>Callitrichinae</taxon>
        <taxon>Saguinus</taxon>
    </lineage>
</organism>
<comment type="caution">
    <text evidence="4">The sequence shown here is derived from an EMBL/GenBank/DDBJ whole genome shotgun (WGS) entry which is preliminary data.</text>
</comment>
<dbReference type="CDD" id="cd12053">
    <property type="entry name" value="SH3_CD2AP_1"/>
    <property type="match status" value="1"/>
</dbReference>
<keyword evidence="4" id="KW-0808">Transferase</keyword>
<dbReference type="PANTHER" id="PTHR14167:SF92">
    <property type="entry name" value="CIN85 AND CD2AP RELATED, ISOFORM J"/>
    <property type="match status" value="1"/>
</dbReference>
<dbReference type="Pfam" id="PF14604">
    <property type="entry name" value="SH3_9"/>
    <property type="match status" value="1"/>
</dbReference>
<keyword evidence="4" id="KW-0418">Kinase</keyword>
<dbReference type="InterPro" id="IPR050384">
    <property type="entry name" value="Endophilin_SH3RF"/>
</dbReference>
<name>A0ABQ9VWP5_SAGOE</name>
<protein>
    <submittedName>
        <fullName evidence="4">SH3-domain kinase binding protein 1</fullName>
    </submittedName>
</protein>
<dbReference type="InterPro" id="IPR001452">
    <property type="entry name" value="SH3_domain"/>
</dbReference>
<evidence type="ECO:0000313" key="4">
    <source>
        <dbReference type="EMBL" id="KAK2113816.1"/>
    </source>
</evidence>
<evidence type="ECO:0000313" key="5">
    <source>
        <dbReference type="Proteomes" id="UP001266305"/>
    </source>
</evidence>
<dbReference type="GO" id="GO:0016301">
    <property type="term" value="F:kinase activity"/>
    <property type="evidence" value="ECO:0007669"/>
    <property type="project" value="UniProtKB-KW"/>
</dbReference>
<dbReference type="PROSITE" id="PS50002">
    <property type="entry name" value="SH3"/>
    <property type="match status" value="1"/>
</dbReference>
<evidence type="ECO:0000256" key="2">
    <source>
        <dbReference type="PROSITE-ProRule" id="PRU00192"/>
    </source>
</evidence>
<keyword evidence="5" id="KW-1185">Reference proteome</keyword>
<evidence type="ECO:0000256" key="1">
    <source>
        <dbReference type="ARBA" id="ARBA00022443"/>
    </source>
</evidence>